<feature type="non-terminal residue" evidence="1">
    <location>
        <position position="1"/>
    </location>
</feature>
<protein>
    <submittedName>
        <fullName evidence="1">Uncharacterized protein</fullName>
    </submittedName>
</protein>
<proteinExistence type="predicted"/>
<gene>
    <name evidence="1" type="ORF">Tci_686856</name>
</gene>
<comment type="caution">
    <text evidence="1">The sequence shown here is derived from an EMBL/GenBank/DDBJ whole genome shotgun (WGS) entry which is preliminary data.</text>
</comment>
<reference evidence="1" key="1">
    <citation type="journal article" date="2019" name="Sci. Rep.">
        <title>Draft genome of Tanacetum cinerariifolium, the natural source of mosquito coil.</title>
        <authorList>
            <person name="Yamashiro T."/>
            <person name="Shiraishi A."/>
            <person name="Satake H."/>
            <person name="Nakayama K."/>
        </authorList>
    </citation>
    <scope>NUCLEOTIDE SEQUENCE</scope>
</reference>
<evidence type="ECO:0000313" key="1">
    <source>
        <dbReference type="EMBL" id="GFB14885.1"/>
    </source>
</evidence>
<dbReference type="AlphaFoldDB" id="A0A699KWU4"/>
<sequence length="46" mass="5538">SPFENYTKLQKGMKYSWVQVLYKGLGRSLDCMCRFWLLKVMEMGDR</sequence>
<accession>A0A699KWU4</accession>
<organism evidence="1">
    <name type="scientific">Tanacetum cinerariifolium</name>
    <name type="common">Dalmatian daisy</name>
    <name type="synonym">Chrysanthemum cinerariifolium</name>
    <dbReference type="NCBI Taxonomy" id="118510"/>
    <lineage>
        <taxon>Eukaryota</taxon>
        <taxon>Viridiplantae</taxon>
        <taxon>Streptophyta</taxon>
        <taxon>Embryophyta</taxon>
        <taxon>Tracheophyta</taxon>
        <taxon>Spermatophyta</taxon>
        <taxon>Magnoliopsida</taxon>
        <taxon>eudicotyledons</taxon>
        <taxon>Gunneridae</taxon>
        <taxon>Pentapetalae</taxon>
        <taxon>asterids</taxon>
        <taxon>campanulids</taxon>
        <taxon>Asterales</taxon>
        <taxon>Asteraceae</taxon>
        <taxon>Asteroideae</taxon>
        <taxon>Anthemideae</taxon>
        <taxon>Anthemidinae</taxon>
        <taxon>Tanacetum</taxon>
    </lineage>
</organism>
<dbReference type="EMBL" id="BKCJ010562698">
    <property type="protein sequence ID" value="GFB14885.1"/>
    <property type="molecule type" value="Genomic_DNA"/>
</dbReference>
<name>A0A699KWU4_TANCI</name>